<feature type="domain" description="Endonuclease/exonuclease/phosphatase" evidence="2">
    <location>
        <begin position="33"/>
        <end position="268"/>
    </location>
</feature>
<evidence type="ECO:0000259" key="2">
    <source>
        <dbReference type="Pfam" id="PF03372"/>
    </source>
</evidence>
<dbReference type="Pfam" id="PF03372">
    <property type="entry name" value="Exo_endo_phos"/>
    <property type="match status" value="1"/>
</dbReference>
<dbReference type="AlphaFoldDB" id="A0A934R0B7"/>
<proteinExistence type="predicted"/>
<keyword evidence="3" id="KW-0540">Nuclease</keyword>
<name>A0A934R0B7_9PSEU</name>
<evidence type="ECO:0000256" key="1">
    <source>
        <dbReference type="SAM" id="MobiDB-lite"/>
    </source>
</evidence>
<dbReference type="GO" id="GO:0016020">
    <property type="term" value="C:membrane"/>
    <property type="evidence" value="ECO:0007669"/>
    <property type="project" value="GOC"/>
</dbReference>
<dbReference type="SUPFAM" id="SSF56219">
    <property type="entry name" value="DNase I-like"/>
    <property type="match status" value="1"/>
</dbReference>
<dbReference type="InterPro" id="IPR036691">
    <property type="entry name" value="Endo/exonu/phosph_ase_sf"/>
</dbReference>
<dbReference type="GO" id="GO:0004519">
    <property type="term" value="F:endonuclease activity"/>
    <property type="evidence" value="ECO:0007669"/>
    <property type="project" value="UniProtKB-KW"/>
</dbReference>
<reference evidence="3" key="1">
    <citation type="submission" date="2020-12" db="EMBL/GenBank/DDBJ databases">
        <title>Prauserella sp. ASG 168, a novel actinomycete isolated from cave rock.</title>
        <authorList>
            <person name="Suriyachadkun C."/>
        </authorList>
    </citation>
    <scope>NUCLEOTIDE SEQUENCE</scope>
    <source>
        <strain evidence="3">ASG 168</strain>
    </source>
</reference>
<gene>
    <name evidence="3" type="ORF">JHE00_31000</name>
</gene>
<keyword evidence="3" id="KW-0378">Hydrolase</keyword>
<dbReference type="InterPro" id="IPR005135">
    <property type="entry name" value="Endo/exonuclease/phosphatase"/>
</dbReference>
<dbReference type="RefSeq" id="WP_200325025.1">
    <property type="nucleotide sequence ID" value="NZ_JAENJH010000011.1"/>
</dbReference>
<accession>A0A934R0B7</accession>
<dbReference type="GO" id="GO:0006506">
    <property type="term" value="P:GPI anchor biosynthetic process"/>
    <property type="evidence" value="ECO:0007669"/>
    <property type="project" value="TreeGrafter"/>
</dbReference>
<sequence>MRGLRVIVIGVVVLLLAAPVPASAREEPVLRALSFNVHAGIGTDGVLDLERTAAVIRDSGADVVGLQEVDVHWSDRSGYADQATELGRLTGRHVFFAPIYDLDPEPGHTERRRYGVAILSRHPIVAAVNHPLTRLSTVEPDPVAEPMPGFAEAVVSVRGRPVHVYATHLDHRPDPAVRATQVRETVDLLDGDPPGARQVLLGDLNAEPGAPELAPLFASARDAWASAGAGAGHTFPAHAPDSRIDYVTFAGPLAARAVSVPATEASDHRPVLAELTPRRPGR</sequence>
<dbReference type="Gene3D" id="3.60.10.10">
    <property type="entry name" value="Endonuclease/exonuclease/phosphatase"/>
    <property type="match status" value="1"/>
</dbReference>
<protein>
    <submittedName>
        <fullName evidence="3">Endonuclease/exonuclease/phosphatase family protein</fullName>
    </submittedName>
</protein>
<dbReference type="PANTHER" id="PTHR14859:SF15">
    <property type="entry name" value="ENDONUCLEASE_EXONUCLEASE_PHOSPHATASE DOMAIN-CONTAINING PROTEIN"/>
    <property type="match status" value="1"/>
</dbReference>
<evidence type="ECO:0000313" key="4">
    <source>
        <dbReference type="Proteomes" id="UP000635245"/>
    </source>
</evidence>
<feature type="region of interest" description="Disordered" evidence="1">
    <location>
        <begin position="261"/>
        <end position="282"/>
    </location>
</feature>
<keyword evidence="3" id="KW-0255">Endonuclease</keyword>
<dbReference type="Proteomes" id="UP000635245">
    <property type="component" value="Unassembled WGS sequence"/>
</dbReference>
<comment type="caution">
    <text evidence="3">The sequence shown here is derived from an EMBL/GenBank/DDBJ whole genome shotgun (WGS) entry which is preliminary data.</text>
</comment>
<keyword evidence="4" id="KW-1185">Reference proteome</keyword>
<dbReference type="InterPro" id="IPR051916">
    <property type="entry name" value="GPI-anchor_lipid_remodeler"/>
</dbReference>
<evidence type="ECO:0000313" key="3">
    <source>
        <dbReference type="EMBL" id="MBK1788779.1"/>
    </source>
</evidence>
<dbReference type="EMBL" id="JAENJH010000011">
    <property type="protein sequence ID" value="MBK1788779.1"/>
    <property type="molecule type" value="Genomic_DNA"/>
</dbReference>
<dbReference type="PANTHER" id="PTHR14859">
    <property type="entry name" value="CALCOFLUOR WHITE HYPERSENSITIVE PROTEIN PRECURSOR"/>
    <property type="match status" value="1"/>
</dbReference>
<organism evidence="3 4">
    <name type="scientific">Prauserella cavernicola</name>
    <dbReference type="NCBI Taxonomy" id="2800127"/>
    <lineage>
        <taxon>Bacteria</taxon>
        <taxon>Bacillati</taxon>
        <taxon>Actinomycetota</taxon>
        <taxon>Actinomycetes</taxon>
        <taxon>Pseudonocardiales</taxon>
        <taxon>Pseudonocardiaceae</taxon>
        <taxon>Prauserella</taxon>
    </lineage>
</organism>